<feature type="signal peptide" evidence="9">
    <location>
        <begin position="1"/>
        <end position="23"/>
    </location>
</feature>
<dbReference type="InterPro" id="IPR050245">
    <property type="entry name" value="PrsA_foldase"/>
</dbReference>
<comment type="similarity">
    <text evidence="2">Belongs to the PpiC/parvulin rotamase family.</text>
</comment>
<evidence type="ECO:0000259" key="10">
    <source>
        <dbReference type="PROSITE" id="PS50198"/>
    </source>
</evidence>
<keyword evidence="9" id="KW-0732">Signal</keyword>
<dbReference type="GO" id="GO:0003755">
    <property type="term" value="F:peptidyl-prolyl cis-trans isomerase activity"/>
    <property type="evidence" value="ECO:0007669"/>
    <property type="project" value="UniProtKB-KW"/>
</dbReference>
<feature type="chain" id="PRO_5012554382" description="Parvulin-like PPIase" evidence="9">
    <location>
        <begin position="24"/>
        <end position="284"/>
    </location>
</feature>
<reference evidence="11 12" key="1">
    <citation type="submission" date="2017-03" db="EMBL/GenBank/DDBJ databases">
        <authorList>
            <person name="Afonso C.L."/>
            <person name="Miller P.J."/>
            <person name="Scott M.A."/>
            <person name="Spackman E."/>
            <person name="Goraichik I."/>
            <person name="Dimitrov K.M."/>
            <person name="Suarez D.L."/>
            <person name="Swayne D.E."/>
        </authorList>
    </citation>
    <scope>NUCLEOTIDE SEQUENCE [LARGE SCALE GENOMIC DNA]</scope>
    <source>
        <strain evidence="11 12">CECT 8397</strain>
    </source>
</reference>
<evidence type="ECO:0000313" key="12">
    <source>
        <dbReference type="Proteomes" id="UP000193623"/>
    </source>
</evidence>
<evidence type="ECO:0000313" key="11">
    <source>
        <dbReference type="EMBL" id="SLN34078.1"/>
    </source>
</evidence>
<dbReference type="Pfam" id="PF13616">
    <property type="entry name" value="Rotamase_3"/>
    <property type="match status" value="1"/>
</dbReference>
<evidence type="ECO:0000256" key="4">
    <source>
        <dbReference type="ARBA" id="ARBA00018370"/>
    </source>
</evidence>
<accession>A0A1Y5S9I2</accession>
<dbReference type="EC" id="5.2.1.8" evidence="3"/>
<dbReference type="PANTHER" id="PTHR47245:SF2">
    <property type="entry name" value="PEPTIDYL-PROLYL CIS-TRANS ISOMERASE HP_0175-RELATED"/>
    <property type="match status" value="1"/>
</dbReference>
<dbReference type="AlphaFoldDB" id="A0A1Y5S9I2"/>
<feature type="domain" description="PpiC" evidence="10">
    <location>
        <begin position="136"/>
        <end position="225"/>
    </location>
</feature>
<keyword evidence="8 11" id="KW-0413">Isomerase</keyword>
<keyword evidence="12" id="KW-1185">Reference proteome</keyword>
<keyword evidence="5 8" id="KW-0697">Rotamase</keyword>
<dbReference type="EMBL" id="FWFT01000002">
    <property type="protein sequence ID" value="SLN34078.1"/>
    <property type="molecule type" value="Genomic_DNA"/>
</dbReference>
<evidence type="ECO:0000256" key="2">
    <source>
        <dbReference type="ARBA" id="ARBA00007656"/>
    </source>
</evidence>
<dbReference type="Gene3D" id="3.10.50.40">
    <property type="match status" value="1"/>
</dbReference>
<dbReference type="InterPro" id="IPR027304">
    <property type="entry name" value="Trigger_fact/SurA_dom_sf"/>
</dbReference>
<evidence type="ECO:0000256" key="1">
    <source>
        <dbReference type="ARBA" id="ARBA00000971"/>
    </source>
</evidence>
<evidence type="ECO:0000256" key="5">
    <source>
        <dbReference type="ARBA" id="ARBA00023110"/>
    </source>
</evidence>
<dbReference type="InterPro" id="IPR046357">
    <property type="entry name" value="PPIase_dom_sf"/>
</dbReference>
<dbReference type="SUPFAM" id="SSF109998">
    <property type="entry name" value="Triger factor/SurA peptide-binding domain-like"/>
    <property type="match status" value="1"/>
</dbReference>
<dbReference type="RefSeq" id="WP_085864081.1">
    <property type="nucleotide sequence ID" value="NZ_FWFT01000002.1"/>
</dbReference>
<comment type="catalytic activity">
    <reaction evidence="1">
        <text>[protein]-peptidylproline (omega=180) = [protein]-peptidylproline (omega=0)</text>
        <dbReference type="Rhea" id="RHEA:16237"/>
        <dbReference type="Rhea" id="RHEA-COMP:10747"/>
        <dbReference type="Rhea" id="RHEA-COMP:10748"/>
        <dbReference type="ChEBI" id="CHEBI:83833"/>
        <dbReference type="ChEBI" id="CHEBI:83834"/>
        <dbReference type="EC" id="5.2.1.8"/>
    </reaction>
</comment>
<name>A0A1Y5S9I2_9RHOB</name>
<evidence type="ECO:0000256" key="3">
    <source>
        <dbReference type="ARBA" id="ARBA00013194"/>
    </source>
</evidence>
<evidence type="ECO:0000256" key="7">
    <source>
        <dbReference type="ARBA" id="ARBA00031484"/>
    </source>
</evidence>
<evidence type="ECO:0000256" key="9">
    <source>
        <dbReference type="SAM" id="SignalP"/>
    </source>
</evidence>
<sequence length="284" mass="30525">MLNRTKYLAAAAAVVLSAGLAHADGHEGPKADTVVASVDGANITLGQLIMLRSQLPAQYQQLPDDVVFNGLVEQLINQQLLANSLEDVPARVEMTLENERRSLLAGEVVNALTEEEISEADLQAAYDARFADQEPGTEYNASHILVETEEEALEVIAMIEDGADFATTAQEKSTGPSGPNGGNLGWFGPGMMVAPFEEAVATLEVEEVSAPVQTQFGWHVVKLNDTRETALPTLDEMRAELTSEIQQAKLNDLITSLTDAAEITLPEDGAFDPALIQNLDLLDQ</sequence>
<dbReference type="OrthoDB" id="14196at2"/>
<dbReference type="InterPro" id="IPR000297">
    <property type="entry name" value="PPIase_PpiC"/>
</dbReference>
<dbReference type="PROSITE" id="PS50198">
    <property type="entry name" value="PPIC_PPIASE_2"/>
    <property type="match status" value="1"/>
</dbReference>
<evidence type="ECO:0000256" key="8">
    <source>
        <dbReference type="PROSITE-ProRule" id="PRU00278"/>
    </source>
</evidence>
<organism evidence="11 12">
    <name type="scientific">Pseudooctadecabacter jejudonensis</name>
    <dbReference type="NCBI Taxonomy" id="1391910"/>
    <lineage>
        <taxon>Bacteria</taxon>
        <taxon>Pseudomonadati</taxon>
        <taxon>Pseudomonadota</taxon>
        <taxon>Alphaproteobacteria</taxon>
        <taxon>Rhodobacterales</taxon>
        <taxon>Paracoccaceae</taxon>
        <taxon>Pseudooctadecabacter</taxon>
    </lineage>
</organism>
<proteinExistence type="inferred from homology"/>
<dbReference type="Proteomes" id="UP000193623">
    <property type="component" value="Unassembled WGS sequence"/>
</dbReference>
<dbReference type="PANTHER" id="PTHR47245">
    <property type="entry name" value="PEPTIDYLPROLYL ISOMERASE"/>
    <property type="match status" value="1"/>
</dbReference>
<evidence type="ECO:0000256" key="6">
    <source>
        <dbReference type="ARBA" id="ARBA00030642"/>
    </source>
</evidence>
<gene>
    <name evidence="11" type="ORF">PSJ8397_01663</name>
</gene>
<dbReference type="SUPFAM" id="SSF54534">
    <property type="entry name" value="FKBP-like"/>
    <property type="match status" value="1"/>
</dbReference>
<protein>
    <recommendedName>
        <fullName evidence="4">Parvulin-like PPIase</fullName>
        <ecNumber evidence="3">5.2.1.8</ecNumber>
    </recommendedName>
    <alternativeName>
        <fullName evidence="6">Peptidyl-prolyl cis-trans isomerase plp</fullName>
    </alternativeName>
    <alternativeName>
        <fullName evidence="7">Rotamase plp</fullName>
    </alternativeName>
</protein>